<evidence type="ECO:0008006" key="3">
    <source>
        <dbReference type="Google" id="ProtNLM"/>
    </source>
</evidence>
<dbReference type="Proteomes" id="UP000318081">
    <property type="component" value="Chromosome"/>
</dbReference>
<dbReference type="Pfam" id="PF22014">
    <property type="entry name" value="DUF6932"/>
    <property type="match status" value="1"/>
</dbReference>
<keyword evidence="2" id="KW-1185">Reference proteome</keyword>
<evidence type="ECO:0000313" key="1">
    <source>
        <dbReference type="EMBL" id="QDV88841.1"/>
    </source>
</evidence>
<dbReference type="RefSeq" id="WP_145221587.1">
    <property type="nucleotide sequence ID" value="NZ_CP036432.1"/>
</dbReference>
<reference evidence="1 2" key="1">
    <citation type="submission" date="2019-02" db="EMBL/GenBank/DDBJ databases">
        <title>Deep-cultivation of Planctomycetes and their phenomic and genomic characterization uncovers novel biology.</title>
        <authorList>
            <person name="Wiegand S."/>
            <person name="Jogler M."/>
            <person name="Boedeker C."/>
            <person name="Pinto D."/>
            <person name="Vollmers J."/>
            <person name="Rivas-Marin E."/>
            <person name="Kohn T."/>
            <person name="Peeters S.H."/>
            <person name="Heuer A."/>
            <person name="Rast P."/>
            <person name="Oberbeckmann S."/>
            <person name="Bunk B."/>
            <person name="Jeske O."/>
            <person name="Meyerdierks A."/>
            <person name="Storesund J.E."/>
            <person name="Kallscheuer N."/>
            <person name="Luecker S."/>
            <person name="Lage O.M."/>
            <person name="Pohl T."/>
            <person name="Merkel B.J."/>
            <person name="Hornburger P."/>
            <person name="Mueller R.-W."/>
            <person name="Bruemmer F."/>
            <person name="Labrenz M."/>
            <person name="Spormann A.M."/>
            <person name="Op den Camp H."/>
            <person name="Overmann J."/>
            <person name="Amann R."/>
            <person name="Jetten M.S.M."/>
            <person name="Mascher T."/>
            <person name="Medema M.H."/>
            <person name="Devos D.P."/>
            <person name="Kaster A.-K."/>
            <person name="Ovreas L."/>
            <person name="Rohde M."/>
            <person name="Galperin M.Y."/>
            <person name="Jogler C."/>
        </authorList>
    </citation>
    <scope>NUCLEOTIDE SEQUENCE [LARGE SCALE GENOMIC DNA]</scope>
    <source>
        <strain evidence="1 2">TBK1r</strain>
    </source>
</reference>
<dbReference type="Pfam" id="PF03682">
    <property type="entry name" value="UPF0158"/>
    <property type="match status" value="1"/>
</dbReference>
<dbReference type="InterPro" id="IPR005361">
    <property type="entry name" value="UPF0158"/>
</dbReference>
<gene>
    <name evidence="1" type="ORF">TBK1r_78760</name>
</gene>
<evidence type="ECO:0000313" key="2">
    <source>
        <dbReference type="Proteomes" id="UP000318081"/>
    </source>
</evidence>
<dbReference type="EMBL" id="CP036432">
    <property type="protein sequence ID" value="QDV88841.1"/>
    <property type="molecule type" value="Genomic_DNA"/>
</dbReference>
<dbReference type="SUPFAM" id="SSF81301">
    <property type="entry name" value="Nucleotidyltransferase"/>
    <property type="match status" value="1"/>
</dbReference>
<proteinExistence type="predicted"/>
<accession>A0ABX5Y492</accession>
<dbReference type="InterPro" id="IPR043519">
    <property type="entry name" value="NT_sf"/>
</dbReference>
<name>A0ABX5Y492_9BACT</name>
<sequence>MSDSPLRKLEVNWSDLETAFSQTDDFGFFEQQSYLNTKNGDIIVLDDYITGLVDGIFDELADAVGDGEDWTIDDVTNTDSFKMLSETEQKQVLGASELQFGDVDHYESIPHIDSHESFRFMERFIETVDDQRLRKRLGEAISERKPFRRFRDVLAGERRVQRAWHAFETECVHETILEWLHSVGVEPKNQRQTVDPPPLPELRPIMLSETQWFVEHARKIAGVQKIALIGSLTTSKEFPKDVDLLVTVSDDCEFTTLAELGRKLAGHLIQHQAGADVFLADVHGKYLGRTCPWRQCGPGYRRSCDADHCGRRPYLHDDFSSVRLKPDVIAQPPVVLWPKPWASDDVPADVRDWLVNLSTD</sequence>
<organism evidence="1 2">
    <name type="scientific">Stieleria magnilauensis</name>
    <dbReference type="NCBI Taxonomy" id="2527963"/>
    <lineage>
        <taxon>Bacteria</taxon>
        <taxon>Pseudomonadati</taxon>
        <taxon>Planctomycetota</taxon>
        <taxon>Planctomycetia</taxon>
        <taxon>Pirellulales</taxon>
        <taxon>Pirellulaceae</taxon>
        <taxon>Stieleria</taxon>
    </lineage>
</organism>
<dbReference type="InterPro" id="IPR053860">
    <property type="entry name" value="DUF6932"/>
</dbReference>
<protein>
    <recommendedName>
        <fullName evidence="3">Polymerase nucleotidyl transferase domain-containing protein</fullName>
    </recommendedName>
</protein>